<evidence type="ECO:0000313" key="2">
    <source>
        <dbReference type="EMBL" id="RVX13254.1"/>
    </source>
</evidence>
<evidence type="ECO:0000256" key="1">
    <source>
        <dbReference type="SAM" id="MobiDB-lite"/>
    </source>
</evidence>
<accession>A0A438JWB7</accession>
<comment type="caution">
    <text evidence="2">The sequence shown here is derived from an EMBL/GenBank/DDBJ whole genome shotgun (WGS) entry which is preliminary data.</text>
</comment>
<feature type="region of interest" description="Disordered" evidence="1">
    <location>
        <begin position="28"/>
        <end position="70"/>
    </location>
</feature>
<name>A0A438JWB7_VITVI</name>
<feature type="compositionally biased region" description="Gly residues" evidence="1">
    <location>
        <begin position="61"/>
        <end position="70"/>
    </location>
</feature>
<sequence>MDSVLYSKDKVLYDEALSVPLRRTSEGDLVSGSKVEGKREGVESNEFGFGKDPMGFPLAKGQGGGIRAID</sequence>
<proteinExistence type="predicted"/>
<reference evidence="2 3" key="1">
    <citation type="journal article" date="2018" name="PLoS Genet.">
        <title>Population sequencing reveals clonal diversity and ancestral inbreeding in the grapevine cultivar Chardonnay.</title>
        <authorList>
            <person name="Roach M.J."/>
            <person name="Johnson D.L."/>
            <person name="Bohlmann J."/>
            <person name="van Vuuren H.J."/>
            <person name="Jones S.J."/>
            <person name="Pretorius I.S."/>
            <person name="Schmidt S.A."/>
            <person name="Borneman A.R."/>
        </authorList>
    </citation>
    <scope>NUCLEOTIDE SEQUENCE [LARGE SCALE GENOMIC DNA]</scope>
    <source>
        <strain evidence="3">cv. Chardonnay</strain>
        <tissue evidence="2">Leaf</tissue>
    </source>
</reference>
<evidence type="ECO:0000313" key="3">
    <source>
        <dbReference type="Proteomes" id="UP000288805"/>
    </source>
</evidence>
<dbReference type="AlphaFoldDB" id="A0A438JWB7"/>
<dbReference type="Proteomes" id="UP000288805">
    <property type="component" value="Unassembled WGS sequence"/>
</dbReference>
<gene>
    <name evidence="2" type="ORF">CK203_017922</name>
</gene>
<organism evidence="2 3">
    <name type="scientific">Vitis vinifera</name>
    <name type="common">Grape</name>
    <dbReference type="NCBI Taxonomy" id="29760"/>
    <lineage>
        <taxon>Eukaryota</taxon>
        <taxon>Viridiplantae</taxon>
        <taxon>Streptophyta</taxon>
        <taxon>Embryophyta</taxon>
        <taxon>Tracheophyta</taxon>
        <taxon>Spermatophyta</taxon>
        <taxon>Magnoliopsida</taxon>
        <taxon>eudicotyledons</taxon>
        <taxon>Gunneridae</taxon>
        <taxon>Pentapetalae</taxon>
        <taxon>rosids</taxon>
        <taxon>Vitales</taxon>
        <taxon>Vitaceae</taxon>
        <taxon>Viteae</taxon>
        <taxon>Vitis</taxon>
    </lineage>
</organism>
<protein>
    <submittedName>
        <fullName evidence="2">Uncharacterized protein</fullName>
    </submittedName>
</protein>
<dbReference type="EMBL" id="QGNW01000025">
    <property type="protein sequence ID" value="RVX13254.1"/>
    <property type="molecule type" value="Genomic_DNA"/>
</dbReference>